<dbReference type="AlphaFoldDB" id="A0A518DI13"/>
<evidence type="ECO:0000313" key="2">
    <source>
        <dbReference type="EMBL" id="QDU91032.1"/>
    </source>
</evidence>
<feature type="chain" id="PRO_5021934513" evidence="1">
    <location>
        <begin position="21"/>
        <end position="468"/>
    </location>
</feature>
<protein>
    <submittedName>
        <fullName evidence="2">PhoPQ-activated pathogenicity-related protein</fullName>
    </submittedName>
</protein>
<keyword evidence="1" id="KW-0732">Signal</keyword>
<dbReference type="PANTHER" id="PTHR31497">
    <property type="entry name" value="AUTOCRINE PROLIFERATION REPRESSOR PROTEIN A"/>
    <property type="match status" value="1"/>
</dbReference>
<accession>A0A518DI13</accession>
<dbReference type="InterPro" id="IPR029058">
    <property type="entry name" value="AB_hydrolase_fold"/>
</dbReference>
<sequence length="468" mass="50650" precursor="true">MLVRFLLAAALLCSPGAATAKPRMAVDARTPLDKYCAQPDPAFAWEVVHRVETPTHRTLIVLLTSQRWRTASEVSRTEWRHWLSIVVPNEAESDTALLFITGGSNEEAPPVEAEGRIVGAALATRSVVAELRTVPNQPLKLLTSDQPDRPRSEDDLLAASWVEFMETDDPTWLAQLPMAKSAVAAMTAVQQAVAAEARSAGRPTPAIARFTVAGASKRGWTTWLTAAVDDRVAAIAPIVIDVLNIEPSMRHHQACYGEYSQALKDYEGQGLADRLSSPAGAAIRAIVDPYAYRDRLSLPKCVINASGDEFFLPDSSRFYFDDLPGEKLLACTPNTGHSLAGTDALDTLAAFHASVAHNLPRPTVTWQSAFDAPVHTVRCSFPPTEAVLWRAVNPSGRDFRKPVVGDAFKATPLEPDADGAYRVPIEAPPEGFSAAFARFTFDIGAGVPLRVSTPVWVAPDVEPFAKQP</sequence>
<dbReference type="PANTHER" id="PTHR31497:SF0">
    <property type="entry name" value="AUTOCRINE PROLIFERATION REPRESSOR PROTEIN A"/>
    <property type="match status" value="1"/>
</dbReference>
<dbReference type="PIRSF" id="PIRSF014728">
    <property type="entry name" value="PqaA"/>
    <property type="match status" value="1"/>
</dbReference>
<dbReference type="RefSeq" id="WP_145290698.1">
    <property type="nucleotide sequence ID" value="NZ_CP036291.1"/>
</dbReference>
<dbReference type="InterPro" id="IPR009199">
    <property type="entry name" value="PhoPQ-act_pathogen-rel_PqaA"/>
</dbReference>
<gene>
    <name evidence="2" type="ORF">Pla175_44490</name>
</gene>
<evidence type="ECO:0000256" key="1">
    <source>
        <dbReference type="SAM" id="SignalP"/>
    </source>
</evidence>
<dbReference type="Pfam" id="PF10142">
    <property type="entry name" value="PhoPQ_related"/>
    <property type="match status" value="1"/>
</dbReference>
<evidence type="ECO:0000313" key="3">
    <source>
        <dbReference type="Proteomes" id="UP000317429"/>
    </source>
</evidence>
<organism evidence="2 3">
    <name type="scientific">Pirellulimonas nuda</name>
    <dbReference type="NCBI Taxonomy" id="2528009"/>
    <lineage>
        <taxon>Bacteria</taxon>
        <taxon>Pseudomonadati</taxon>
        <taxon>Planctomycetota</taxon>
        <taxon>Planctomycetia</taxon>
        <taxon>Pirellulales</taxon>
        <taxon>Lacipirellulaceae</taxon>
        <taxon>Pirellulimonas</taxon>
    </lineage>
</organism>
<name>A0A518DI13_9BACT</name>
<reference evidence="2 3" key="1">
    <citation type="submission" date="2019-02" db="EMBL/GenBank/DDBJ databases">
        <title>Deep-cultivation of Planctomycetes and their phenomic and genomic characterization uncovers novel biology.</title>
        <authorList>
            <person name="Wiegand S."/>
            <person name="Jogler M."/>
            <person name="Boedeker C."/>
            <person name="Pinto D."/>
            <person name="Vollmers J."/>
            <person name="Rivas-Marin E."/>
            <person name="Kohn T."/>
            <person name="Peeters S.H."/>
            <person name="Heuer A."/>
            <person name="Rast P."/>
            <person name="Oberbeckmann S."/>
            <person name="Bunk B."/>
            <person name="Jeske O."/>
            <person name="Meyerdierks A."/>
            <person name="Storesund J.E."/>
            <person name="Kallscheuer N."/>
            <person name="Luecker S."/>
            <person name="Lage O.M."/>
            <person name="Pohl T."/>
            <person name="Merkel B.J."/>
            <person name="Hornburger P."/>
            <person name="Mueller R.-W."/>
            <person name="Bruemmer F."/>
            <person name="Labrenz M."/>
            <person name="Spormann A.M."/>
            <person name="Op den Camp H."/>
            <person name="Overmann J."/>
            <person name="Amann R."/>
            <person name="Jetten M.S.M."/>
            <person name="Mascher T."/>
            <person name="Medema M.H."/>
            <person name="Devos D.P."/>
            <person name="Kaster A.-K."/>
            <person name="Ovreas L."/>
            <person name="Rohde M."/>
            <person name="Galperin M.Y."/>
            <person name="Jogler C."/>
        </authorList>
    </citation>
    <scope>NUCLEOTIDE SEQUENCE [LARGE SCALE GENOMIC DNA]</scope>
    <source>
        <strain evidence="2 3">Pla175</strain>
    </source>
</reference>
<dbReference type="Proteomes" id="UP000317429">
    <property type="component" value="Chromosome"/>
</dbReference>
<dbReference type="EMBL" id="CP036291">
    <property type="protein sequence ID" value="QDU91032.1"/>
    <property type="molecule type" value="Genomic_DNA"/>
</dbReference>
<keyword evidence="3" id="KW-1185">Reference proteome</keyword>
<feature type="signal peptide" evidence="1">
    <location>
        <begin position="1"/>
        <end position="20"/>
    </location>
</feature>
<dbReference type="OrthoDB" id="8950502at2"/>
<proteinExistence type="predicted"/>
<dbReference type="SUPFAM" id="SSF53474">
    <property type="entry name" value="alpha/beta-Hydrolases"/>
    <property type="match status" value="1"/>
</dbReference>
<dbReference type="Gene3D" id="3.40.50.1820">
    <property type="entry name" value="alpha/beta hydrolase"/>
    <property type="match status" value="1"/>
</dbReference>
<dbReference type="KEGG" id="pnd:Pla175_44490"/>